<evidence type="ECO:0000256" key="3">
    <source>
        <dbReference type="RuleBase" id="RU000363"/>
    </source>
</evidence>
<evidence type="ECO:0000256" key="1">
    <source>
        <dbReference type="ARBA" id="ARBA00006484"/>
    </source>
</evidence>
<dbReference type="Pfam" id="PF00106">
    <property type="entry name" value="adh_short"/>
    <property type="match status" value="1"/>
</dbReference>
<dbReference type="AlphaFoldDB" id="A0A9P4MK91"/>
<evidence type="ECO:0000256" key="2">
    <source>
        <dbReference type="ARBA" id="ARBA00023002"/>
    </source>
</evidence>
<organism evidence="4 5">
    <name type="scientific">Myriangium duriaei CBS 260.36</name>
    <dbReference type="NCBI Taxonomy" id="1168546"/>
    <lineage>
        <taxon>Eukaryota</taxon>
        <taxon>Fungi</taxon>
        <taxon>Dikarya</taxon>
        <taxon>Ascomycota</taxon>
        <taxon>Pezizomycotina</taxon>
        <taxon>Dothideomycetes</taxon>
        <taxon>Dothideomycetidae</taxon>
        <taxon>Myriangiales</taxon>
        <taxon>Myriangiaceae</taxon>
        <taxon>Myriangium</taxon>
    </lineage>
</organism>
<sequence>MKVWFITGCSSGLGECLARAALQRGDKVIATAQRTNRLQSLAAAGATTMELDLNFDAEQMKRVATEAWDLHGGVDILINNAGIAQVGAVEEISKDEWQRIFRVNVFGPVDLANAFVPHMRKRKSGVIANISSLSAWQVEAGAAPYQASKAALSSICLAMAAELKPFGIDVCCIEPGYFRTKLLDNICLPSSKLAVYNGSAVRELESGIDSINGKQPGNPEKGAKVIVDVVTKATGRDVPNRLLLGPDAVQDVRDFLDQTKTDIAGWENLTTKTDFTHSD</sequence>
<protein>
    <submittedName>
        <fullName evidence="4">Oxidoreductase,short chain dehydrogenase</fullName>
    </submittedName>
</protein>
<dbReference type="SUPFAM" id="SSF51735">
    <property type="entry name" value="NAD(P)-binding Rossmann-fold domains"/>
    <property type="match status" value="1"/>
</dbReference>
<keyword evidence="5" id="KW-1185">Reference proteome</keyword>
<dbReference type="InterPro" id="IPR002347">
    <property type="entry name" value="SDR_fam"/>
</dbReference>
<evidence type="ECO:0000313" key="4">
    <source>
        <dbReference type="EMBL" id="KAF2156102.1"/>
    </source>
</evidence>
<evidence type="ECO:0000313" key="5">
    <source>
        <dbReference type="Proteomes" id="UP000799439"/>
    </source>
</evidence>
<dbReference type="PRINTS" id="PR00081">
    <property type="entry name" value="GDHRDH"/>
</dbReference>
<dbReference type="GO" id="GO:0016491">
    <property type="term" value="F:oxidoreductase activity"/>
    <property type="evidence" value="ECO:0007669"/>
    <property type="project" value="UniProtKB-KW"/>
</dbReference>
<dbReference type="InterPro" id="IPR051911">
    <property type="entry name" value="SDR_oxidoreductase"/>
</dbReference>
<dbReference type="Gene3D" id="3.40.50.720">
    <property type="entry name" value="NAD(P)-binding Rossmann-like Domain"/>
    <property type="match status" value="1"/>
</dbReference>
<comment type="similarity">
    <text evidence="1 3">Belongs to the short-chain dehydrogenases/reductases (SDR) family.</text>
</comment>
<dbReference type="InterPro" id="IPR036291">
    <property type="entry name" value="NAD(P)-bd_dom_sf"/>
</dbReference>
<dbReference type="EMBL" id="ML996082">
    <property type="protein sequence ID" value="KAF2156102.1"/>
    <property type="molecule type" value="Genomic_DNA"/>
</dbReference>
<dbReference type="CDD" id="cd05374">
    <property type="entry name" value="17beta-HSD-like_SDR_c"/>
    <property type="match status" value="1"/>
</dbReference>
<dbReference type="PRINTS" id="PR00080">
    <property type="entry name" value="SDRFAMILY"/>
</dbReference>
<dbReference type="Proteomes" id="UP000799439">
    <property type="component" value="Unassembled WGS sequence"/>
</dbReference>
<proteinExistence type="inferred from homology"/>
<reference evidence="4" key="1">
    <citation type="journal article" date="2020" name="Stud. Mycol.">
        <title>101 Dothideomycetes genomes: a test case for predicting lifestyles and emergence of pathogens.</title>
        <authorList>
            <person name="Haridas S."/>
            <person name="Albert R."/>
            <person name="Binder M."/>
            <person name="Bloem J."/>
            <person name="Labutti K."/>
            <person name="Salamov A."/>
            <person name="Andreopoulos B."/>
            <person name="Baker S."/>
            <person name="Barry K."/>
            <person name="Bills G."/>
            <person name="Bluhm B."/>
            <person name="Cannon C."/>
            <person name="Castanera R."/>
            <person name="Culley D."/>
            <person name="Daum C."/>
            <person name="Ezra D."/>
            <person name="Gonzalez J."/>
            <person name="Henrissat B."/>
            <person name="Kuo A."/>
            <person name="Liang C."/>
            <person name="Lipzen A."/>
            <person name="Lutzoni F."/>
            <person name="Magnuson J."/>
            <person name="Mondo S."/>
            <person name="Nolan M."/>
            <person name="Ohm R."/>
            <person name="Pangilinan J."/>
            <person name="Park H.-J."/>
            <person name="Ramirez L."/>
            <person name="Alfaro M."/>
            <person name="Sun H."/>
            <person name="Tritt A."/>
            <person name="Yoshinaga Y."/>
            <person name="Zwiers L.-H."/>
            <person name="Turgeon B."/>
            <person name="Goodwin S."/>
            <person name="Spatafora J."/>
            <person name="Crous P."/>
            <person name="Grigoriev I."/>
        </authorList>
    </citation>
    <scope>NUCLEOTIDE SEQUENCE</scope>
    <source>
        <strain evidence="4">CBS 260.36</strain>
    </source>
</reference>
<dbReference type="PANTHER" id="PTHR43976">
    <property type="entry name" value="SHORT CHAIN DEHYDROGENASE"/>
    <property type="match status" value="1"/>
</dbReference>
<gene>
    <name evidence="4" type="ORF">K461DRAFT_291055</name>
</gene>
<dbReference type="PANTHER" id="PTHR43976:SF16">
    <property type="entry name" value="SHORT-CHAIN DEHYDROGENASE_REDUCTASE FAMILY PROTEIN"/>
    <property type="match status" value="1"/>
</dbReference>
<name>A0A9P4MK91_9PEZI</name>
<dbReference type="OrthoDB" id="1274115at2759"/>
<keyword evidence="2" id="KW-0560">Oxidoreductase</keyword>
<comment type="caution">
    <text evidence="4">The sequence shown here is derived from an EMBL/GenBank/DDBJ whole genome shotgun (WGS) entry which is preliminary data.</text>
</comment>
<accession>A0A9P4MK91</accession>